<dbReference type="InterPro" id="IPR029190">
    <property type="entry name" value="Rrp14/SURF6_C"/>
</dbReference>
<dbReference type="Pfam" id="PF15459">
    <property type="entry name" value="RRP14"/>
    <property type="match status" value="1"/>
</dbReference>
<dbReference type="Pfam" id="PF04935">
    <property type="entry name" value="SURF6"/>
    <property type="match status" value="1"/>
</dbReference>
<feature type="compositionally biased region" description="Basic and acidic residues" evidence="4">
    <location>
        <begin position="492"/>
        <end position="508"/>
    </location>
</feature>
<feature type="domain" description="Ribosomal RNA-processing protein 14 N-terminal" evidence="7">
    <location>
        <begin position="226"/>
        <end position="276"/>
    </location>
</feature>
<evidence type="ECO:0000259" key="7">
    <source>
        <dbReference type="Pfam" id="PF15459"/>
    </source>
</evidence>
<feature type="compositionally biased region" description="Basic and acidic residues" evidence="4">
    <location>
        <begin position="545"/>
        <end position="559"/>
    </location>
</feature>
<feature type="compositionally biased region" description="Basic and acidic residues" evidence="4">
    <location>
        <begin position="681"/>
        <end position="696"/>
    </location>
</feature>
<feature type="compositionally biased region" description="Low complexity" evidence="4">
    <location>
        <begin position="383"/>
        <end position="398"/>
    </location>
</feature>
<dbReference type="GO" id="GO:0042274">
    <property type="term" value="P:ribosomal small subunit biogenesis"/>
    <property type="evidence" value="ECO:0007669"/>
    <property type="project" value="TreeGrafter"/>
</dbReference>
<dbReference type="RefSeq" id="XP_025397628.1">
    <property type="nucleotide sequence ID" value="XM_025544856.1"/>
</dbReference>
<dbReference type="GO" id="GO:0042273">
    <property type="term" value="P:ribosomal large subunit biogenesis"/>
    <property type="evidence" value="ECO:0007669"/>
    <property type="project" value="TreeGrafter"/>
</dbReference>
<comment type="subcellular location">
    <subcellularLocation>
        <location evidence="1">Nucleus</location>
    </subcellularLocation>
</comment>
<sequence length="752" mass="83825">MPSLLFFLCLLFFSLPQAFAAAIPGRPTVYLIRHGEKPPDPEDSGLNADGFKRAECLREVFGATSPYDIAHVMAPKINSLGQHRRPYETVLPVATDLNLPVDTSCKRNRAECVAKRIREFKGPGNILISWRHGKMREIAQALGYEDPPAYPDERFDLVWTIPFPYDNITSIRSERCPGLDVPHAMKPSGERERQDFKSPTQFFRGIAAFATLPERCPQISFNLQERLRSHAQAFDGLLSLIPAKHYYGEDGSEQWKRKKQTKEQAREAKRAKLDPESAKSAKDVMDENARKRKRDEERKEGDDSSDGDLGSEMPKEGLKRGDAKAKKQKQGENSANADGTPAKLNEEAEARKKLKEDKKAQKKAAQKERKKAKDAAKKAQVVELPATETETKTPAAEAVQKSESAPAGGKSKKQEEEEEADSDNESAEGVPAEELSLEFNAEQDEQPSASSSNSPASNPQSGSSSISSIVPPTDASKTSTSEPKPLKPTPDQLKERLQKRLDELRAARQADGLNGRPARNRQELIEARRQKAEQRKAHKKLLRQKAKEEEEQREDEAMARRFSPGGSGSLLASPRSPAESVSSNNNYAFGRVVFGDGQQADPTLSSTREQPKHRQGTHDPAAALKAVEAKKAKLAAMDEEKRADIEEKDMWLNAKKRAHGERIRDDTSLLKKALKRKETAKKKSEREWKERLEAVKKGQHMKQQRREDNLRKRRDEKGGNKGNKKKPAGGAKKKSRPGFEGSFKSKSGGGKK</sequence>
<feature type="compositionally biased region" description="Basic and acidic residues" evidence="4">
    <location>
        <begin position="313"/>
        <end position="325"/>
    </location>
</feature>
<dbReference type="VEuPathDB" id="FungiDB:BO70DRAFT_372538"/>
<feature type="signal peptide" evidence="5">
    <location>
        <begin position="1"/>
        <end position="20"/>
    </location>
</feature>
<evidence type="ECO:0000313" key="9">
    <source>
        <dbReference type="Proteomes" id="UP000247233"/>
    </source>
</evidence>
<accession>A0A317VPF3</accession>
<dbReference type="PANTHER" id="PTHR14369">
    <property type="entry name" value="SURFEIT LOCUS PROTEIN 6"/>
    <property type="match status" value="1"/>
</dbReference>
<feature type="compositionally biased region" description="Acidic residues" evidence="4">
    <location>
        <begin position="416"/>
        <end position="426"/>
    </location>
</feature>
<name>A0A317VPF3_9EURO</name>
<feature type="domain" description="Ribosomal RNA-processing protein 14/surfeit locus protein 6 C-terminal" evidence="6">
    <location>
        <begin position="522"/>
        <end position="721"/>
    </location>
</feature>
<gene>
    <name evidence="8" type="ORF">BO70DRAFT_372538</name>
</gene>
<proteinExistence type="inferred from homology"/>
<feature type="compositionally biased region" description="Low complexity" evidence="4">
    <location>
        <begin position="569"/>
        <end position="578"/>
    </location>
</feature>
<feature type="chain" id="PRO_5016392178" evidence="5">
    <location>
        <begin position="21"/>
        <end position="752"/>
    </location>
</feature>
<dbReference type="GO" id="GO:0005730">
    <property type="term" value="C:nucleolus"/>
    <property type="evidence" value="ECO:0007669"/>
    <property type="project" value="TreeGrafter"/>
</dbReference>
<feature type="compositionally biased region" description="Basic and acidic residues" evidence="4">
    <location>
        <begin position="261"/>
        <end position="302"/>
    </location>
</feature>
<feature type="compositionally biased region" description="Basic and acidic residues" evidence="4">
    <location>
        <begin position="704"/>
        <end position="719"/>
    </location>
</feature>
<evidence type="ECO:0000259" key="6">
    <source>
        <dbReference type="Pfam" id="PF04935"/>
    </source>
</evidence>
<comment type="similarity">
    <text evidence="2">Belongs to the SURF6 family.</text>
</comment>
<evidence type="ECO:0000256" key="3">
    <source>
        <dbReference type="ARBA" id="ARBA00023242"/>
    </source>
</evidence>
<keyword evidence="5" id="KW-0732">Signal</keyword>
<reference evidence="8 9" key="1">
    <citation type="submission" date="2016-12" db="EMBL/GenBank/DDBJ databases">
        <title>The genomes of Aspergillus section Nigri reveals drivers in fungal speciation.</title>
        <authorList>
            <consortium name="DOE Joint Genome Institute"/>
            <person name="Vesth T.C."/>
            <person name="Nybo J."/>
            <person name="Theobald S."/>
            <person name="Brandl J."/>
            <person name="Frisvad J.C."/>
            <person name="Nielsen K.F."/>
            <person name="Lyhne E.K."/>
            <person name="Kogle M.E."/>
            <person name="Kuo A."/>
            <person name="Riley R."/>
            <person name="Clum A."/>
            <person name="Nolan M."/>
            <person name="Lipzen A."/>
            <person name="Salamov A."/>
            <person name="Henrissat B."/>
            <person name="Wiebenga A."/>
            <person name="De Vries R.P."/>
            <person name="Grigoriev I.V."/>
            <person name="Mortensen U.H."/>
            <person name="Andersen M.R."/>
            <person name="Baker S.E."/>
        </authorList>
    </citation>
    <scope>NUCLEOTIDE SEQUENCE [LARGE SCALE GENOMIC DNA]</scope>
    <source>
        <strain evidence="8 9">CBS 117.55</strain>
    </source>
</reference>
<evidence type="ECO:0000256" key="1">
    <source>
        <dbReference type="ARBA" id="ARBA00004123"/>
    </source>
</evidence>
<feature type="region of interest" description="Disordered" evidence="4">
    <location>
        <begin position="251"/>
        <end position="752"/>
    </location>
</feature>
<feature type="compositionally biased region" description="Basic and acidic residues" evidence="4">
    <location>
        <begin position="344"/>
        <end position="377"/>
    </location>
</feature>
<protein>
    <submittedName>
        <fullName evidence="8">SURF6-domain-containing protein</fullName>
    </submittedName>
</protein>
<evidence type="ECO:0000313" key="8">
    <source>
        <dbReference type="EMBL" id="PWY76264.1"/>
    </source>
</evidence>
<dbReference type="Proteomes" id="UP000247233">
    <property type="component" value="Unassembled WGS sequence"/>
</dbReference>
<dbReference type="OrthoDB" id="444809at2759"/>
<dbReference type="STRING" id="1448321.A0A317VPF3"/>
<comment type="caution">
    <text evidence="8">The sequence shown here is derived from an EMBL/GenBank/DDBJ whole genome shotgun (WGS) entry which is preliminary data.</text>
</comment>
<keyword evidence="9" id="KW-1185">Reference proteome</keyword>
<dbReference type="InterPro" id="IPR007019">
    <property type="entry name" value="SURF6"/>
</dbReference>
<dbReference type="InterPro" id="IPR029188">
    <property type="entry name" value="Rrp14_N"/>
</dbReference>
<dbReference type="GeneID" id="37067093"/>
<feature type="compositionally biased region" description="Low complexity" evidence="4">
    <location>
        <begin position="446"/>
        <end position="472"/>
    </location>
</feature>
<evidence type="ECO:0000256" key="4">
    <source>
        <dbReference type="SAM" id="MobiDB-lite"/>
    </source>
</evidence>
<evidence type="ECO:0000256" key="5">
    <source>
        <dbReference type="SAM" id="SignalP"/>
    </source>
</evidence>
<dbReference type="EMBL" id="MSFL01000020">
    <property type="protein sequence ID" value="PWY76264.1"/>
    <property type="molecule type" value="Genomic_DNA"/>
</dbReference>
<dbReference type="GO" id="GO:0003723">
    <property type="term" value="F:RNA binding"/>
    <property type="evidence" value="ECO:0007669"/>
    <property type="project" value="TreeGrafter"/>
</dbReference>
<dbReference type="AlphaFoldDB" id="A0A317VPF3"/>
<feature type="compositionally biased region" description="Basic residues" evidence="4">
    <location>
        <begin position="722"/>
        <end position="736"/>
    </location>
</feature>
<organism evidence="8 9">
    <name type="scientific">Aspergillus heteromorphus CBS 117.55</name>
    <dbReference type="NCBI Taxonomy" id="1448321"/>
    <lineage>
        <taxon>Eukaryota</taxon>
        <taxon>Fungi</taxon>
        <taxon>Dikarya</taxon>
        <taxon>Ascomycota</taxon>
        <taxon>Pezizomycotina</taxon>
        <taxon>Eurotiomycetes</taxon>
        <taxon>Eurotiomycetidae</taxon>
        <taxon>Eurotiales</taxon>
        <taxon>Aspergillaceae</taxon>
        <taxon>Aspergillus</taxon>
        <taxon>Aspergillus subgen. Circumdati</taxon>
    </lineage>
</organism>
<feature type="compositionally biased region" description="Basic and acidic residues" evidence="4">
    <location>
        <begin position="520"/>
        <end position="535"/>
    </location>
</feature>
<dbReference type="PANTHER" id="PTHR14369:SF0">
    <property type="entry name" value="SURFEIT LOCUS PROTEIN 6"/>
    <property type="match status" value="1"/>
</dbReference>
<keyword evidence="3" id="KW-0539">Nucleus</keyword>
<evidence type="ECO:0000256" key="2">
    <source>
        <dbReference type="ARBA" id="ARBA00005904"/>
    </source>
</evidence>
<feature type="compositionally biased region" description="Basic and acidic residues" evidence="4">
    <location>
        <begin position="660"/>
        <end position="669"/>
    </location>
</feature>
<feature type="compositionally biased region" description="Basic and acidic residues" evidence="4">
    <location>
        <begin position="627"/>
        <end position="650"/>
    </location>
</feature>
<dbReference type="GO" id="GO:0003677">
    <property type="term" value="F:DNA binding"/>
    <property type="evidence" value="ECO:0007669"/>
    <property type="project" value="TreeGrafter"/>
</dbReference>